<comment type="cofactor">
    <cofactor evidence="1">
        <name>NAD(+)</name>
        <dbReference type="ChEBI" id="CHEBI:57540"/>
    </cofactor>
</comment>
<dbReference type="Gene3D" id="3.40.50.10730">
    <property type="entry name" value="Urocanase like domains"/>
    <property type="match status" value="1"/>
</dbReference>
<dbReference type="PROSITE" id="PS01233">
    <property type="entry name" value="UROCANASE"/>
    <property type="match status" value="1"/>
</dbReference>
<keyword evidence="6" id="KW-0520">NAD</keyword>
<evidence type="ECO:0000259" key="11">
    <source>
        <dbReference type="Pfam" id="PF01175"/>
    </source>
</evidence>
<evidence type="ECO:0000256" key="1">
    <source>
        <dbReference type="ARBA" id="ARBA00001911"/>
    </source>
</evidence>
<dbReference type="Pfam" id="PF17391">
    <property type="entry name" value="Urocanase_N"/>
    <property type="match status" value="1"/>
</dbReference>
<dbReference type="EC" id="4.2.1.49" evidence="4"/>
<dbReference type="FunFam" id="3.40.50.10730:FF:000002">
    <property type="entry name" value="Urocanate hydratase 1"/>
    <property type="match status" value="1"/>
</dbReference>
<organism evidence="14 15">
    <name type="scientific">Brachionus calyciflorus</name>
    <dbReference type="NCBI Taxonomy" id="104777"/>
    <lineage>
        <taxon>Eukaryota</taxon>
        <taxon>Metazoa</taxon>
        <taxon>Spiralia</taxon>
        <taxon>Gnathifera</taxon>
        <taxon>Rotifera</taxon>
        <taxon>Eurotatoria</taxon>
        <taxon>Monogononta</taxon>
        <taxon>Pseudotrocha</taxon>
        <taxon>Ploima</taxon>
        <taxon>Brachionidae</taxon>
        <taxon>Brachionus</taxon>
    </lineage>
</organism>
<evidence type="ECO:0000259" key="12">
    <source>
        <dbReference type="Pfam" id="PF17391"/>
    </source>
</evidence>
<comment type="pathway">
    <text evidence="2">Amino-acid degradation; L-histidine degradation into L-glutamate; N-formimidoyl-L-glutamate from L-histidine: step 2/3.</text>
</comment>
<evidence type="ECO:0000259" key="13">
    <source>
        <dbReference type="Pfam" id="PF17392"/>
    </source>
</evidence>
<dbReference type="HAMAP" id="MF_00577">
    <property type="entry name" value="HutU"/>
    <property type="match status" value="1"/>
</dbReference>
<proteinExistence type="inferred from homology"/>
<comment type="caution">
    <text evidence="14">The sequence shown here is derived from an EMBL/GenBank/DDBJ whole genome shotgun (WGS) entry which is preliminary data.</text>
</comment>
<dbReference type="Gene3D" id="3.40.1770.10">
    <property type="entry name" value="Urocanase superfamily"/>
    <property type="match status" value="1"/>
</dbReference>
<dbReference type="InterPro" id="IPR055351">
    <property type="entry name" value="Urocanase"/>
</dbReference>
<dbReference type="SUPFAM" id="SSF111326">
    <property type="entry name" value="Urocanase"/>
    <property type="match status" value="1"/>
</dbReference>
<evidence type="ECO:0000256" key="6">
    <source>
        <dbReference type="ARBA" id="ARBA00023027"/>
    </source>
</evidence>
<dbReference type="InterPro" id="IPR038364">
    <property type="entry name" value="Urocanase_central_sf"/>
</dbReference>
<dbReference type="InterPro" id="IPR023637">
    <property type="entry name" value="Urocanase-like"/>
</dbReference>
<dbReference type="InterPro" id="IPR023636">
    <property type="entry name" value="Urocanase_CS"/>
</dbReference>
<feature type="domain" description="Urocanase C-terminal" evidence="13">
    <location>
        <begin position="444"/>
        <end position="651"/>
    </location>
</feature>
<keyword evidence="7" id="KW-0456">Lyase</keyword>
<evidence type="ECO:0000256" key="7">
    <source>
        <dbReference type="ARBA" id="ARBA00023239"/>
    </source>
</evidence>
<reference evidence="14" key="1">
    <citation type="submission" date="2021-02" db="EMBL/GenBank/DDBJ databases">
        <authorList>
            <person name="Nowell W R."/>
        </authorList>
    </citation>
    <scope>NUCLEOTIDE SEQUENCE</scope>
    <source>
        <strain evidence="14">Ploen Becks lab</strain>
    </source>
</reference>
<comment type="similarity">
    <text evidence="3">Belongs to the urocanase family.</text>
</comment>
<accession>A0A813RYL4</accession>
<evidence type="ECO:0000256" key="9">
    <source>
        <dbReference type="ARBA" id="ARBA00047623"/>
    </source>
</evidence>
<dbReference type="Proteomes" id="UP000663879">
    <property type="component" value="Unassembled WGS sequence"/>
</dbReference>
<dbReference type="InterPro" id="IPR036190">
    <property type="entry name" value="Urocanase_sf"/>
</dbReference>
<dbReference type="OrthoDB" id="194468at2759"/>
<dbReference type="GO" id="GO:0019556">
    <property type="term" value="P:L-histidine catabolic process to glutamate and formamide"/>
    <property type="evidence" value="ECO:0007669"/>
    <property type="project" value="UniProtKB-UniPathway"/>
</dbReference>
<dbReference type="UniPathway" id="UPA00379">
    <property type="reaction ID" value="UER00550"/>
</dbReference>
<dbReference type="PANTHER" id="PTHR12216">
    <property type="entry name" value="UROCANATE HYDRATASE"/>
    <property type="match status" value="1"/>
</dbReference>
<feature type="domain" description="Urocanase N-terminal" evidence="12">
    <location>
        <begin position="87"/>
        <end position="213"/>
    </location>
</feature>
<dbReference type="EMBL" id="CAJNOC010000661">
    <property type="protein sequence ID" value="CAF0788692.1"/>
    <property type="molecule type" value="Genomic_DNA"/>
</dbReference>
<gene>
    <name evidence="14" type="ORF">OXX778_LOCUS5853</name>
</gene>
<comment type="catalytic activity">
    <reaction evidence="9">
        <text>4-imidazolone-5-propanoate = trans-urocanate + H2O</text>
        <dbReference type="Rhea" id="RHEA:13101"/>
        <dbReference type="ChEBI" id="CHEBI:15377"/>
        <dbReference type="ChEBI" id="CHEBI:17771"/>
        <dbReference type="ChEBI" id="CHEBI:77893"/>
        <dbReference type="EC" id="4.2.1.49"/>
    </reaction>
</comment>
<evidence type="ECO:0000256" key="8">
    <source>
        <dbReference type="ARBA" id="ARBA00031640"/>
    </source>
</evidence>
<evidence type="ECO:0000256" key="10">
    <source>
        <dbReference type="ARBA" id="ARBA00070010"/>
    </source>
</evidence>
<dbReference type="InterPro" id="IPR035085">
    <property type="entry name" value="Urocanase_Rossmann-like"/>
</dbReference>
<dbReference type="PANTHER" id="PTHR12216:SF3">
    <property type="entry name" value="UROCANATE HYDRATASE"/>
    <property type="match status" value="1"/>
</dbReference>
<dbReference type="Pfam" id="PF17392">
    <property type="entry name" value="Urocanase_C"/>
    <property type="match status" value="1"/>
</dbReference>
<dbReference type="Pfam" id="PF01175">
    <property type="entry name" value="Urocanase"/>
    <property type="match status" value="1"/>
</dbReference>
<dbReference type="AlphaFoldDB" id="A0A813RYL4"/>
<protein>
    <recommendedName>
        <fullName evidence="10">Urocanate hydratase</fullName>
        <ecNumber evidence="4">4.2.1.49</ecNumber>
    </recommendedName>
    <alternativeName>
        <fullName evidence="8">Imidazolonepropionate hydrolase</fullName>
    </alternativeName>
</protein>
<evidence type="ECO:0000256" key="3">
    <source>
        <dbReference type="ARBA" id="ARBA00007578"/>
    </source>
</evidence>
<dbReference type="NCBIfam" id="NF003820">
    <property type="entry name" value="PRK05414.1"/>
    <property type="match status" value="1"/>
</dbReference>
<keyword evidence="15" id="KW-1185">Reference proteome</keyword>
<keyword evidence="5" id="KW-0369">Histidine metabolism</keyword>
<dbReference type="PIRSF" id="PIRSF001423">
    <property type="entry name" value="Urocanate_hydrat"/>
    <property type="match status" value="1"/>
</dbReference>
<dbReference type="GO" id="GO:0019557">
    <property type="term" value="P:L-histidine catabolic process to glutamate and formate"/>
    <property type="evidence" value="ECO:0007669"/>
    <property type="project" value="UniProtKB-UniPathway"/>
</dbReference>
<evidence type="ECO:0000313" key="15">
    <source>
        <dbReference type="Proteomes" id="UP000663879"/>
    </source>
</evidence>
<sequence>MVNENLRMICSGLPLDPLPDNLGRNSNIAHAAKRVANLSKLEKKLAITNALRYFPSHLHKLLSKEFADELEDYGHIYMYRFLPRIPIKAYPIDEYPCKIKKAGAMMLMLMNNLDPQVAQFPEELITYGGNGQVFSNWAQFWIVMNYLSELDDQQTLVMYSGHPLGLFPSNSYSPRCVITNGMVIPNYSSKEDYEKYFALGVSMYGQMTAGSYCYIGPQGIVHGTFLTVLNIFRKYFGSNDLRGKVFISSGLGGMSGAQAKAGYLLDSVTVIAEVSEEALMKRHRQGWVLEVIKDINQLIERIIYCKREKIATSIAYHGNIVDIWEALVDYYDKTGEILADLGSDQTSCHNPYLGGYFPVQLSYEESLKMMHENPVEFKNLVQESLKRQYRAIDKLGDKGLIFWDYGNAFLLEVSRAFHAATTNSDALSKTKFKYPSYMQDVMGDIFSLGFGPFRWICTSCDDEDLRLTDKAAQEVFENTLKQEDLPEKVRHQYEDNLKWIKEAESYQLVVGSKARILYADQTGRCNVSLAMNKLVRDGILKAPVVISRDHHDVSGTDSPFRETSNIYDGSAFTADMAVQNFIGDGIRGATWVALHNGGGVGWGEVMNGGFGLVLDGTEETDRIIKSMVTWDVLNGVSRRSWSGNQNAKETIVRAMNFIDGLKVTVPNQIQDENIFNDIL</sequence>
<dbReference type="InterPro" id="IPR035400">
    <property type="entry name" value="Urocanase_N"/>
</dbReference>
<feature type="domain" description="Urocanase Rossmann-like" evidence="11">
    <location>
        <begin position="216"/>
        <end position="440"/>
    </location>
</feature>
<dbReference type="FunFam" id="3.40.1770.10:FF:000003">
    <property type="entry name" value="Urocanate hydratase 1"/>
    <property type="match status" value="1"/>
</dbReference>
<evidence type="ECO:0000313" key="14">
    <source>
        <dbReference type="EMBL" id="CAF0788692.1"/>
    </source>
</evidence>
<dbReference type="GO" id="GO:0016153">
    <property type="term" value="F:urocanate hydratase activity"/>
    <property type="evidence" value="ECO:0007669"/>
    <property type="project" value="UniProtKB-EC"/>
</dbReference>
<dbReference type="InterPro" id="IPR035401">
    <property type="entry name" value="Urocanase_C"/>
</dbReference>
<evidence type="ECO:0000256" key="5">
    <source>
        <dbReference type="ARBA" id="ARBA00022808"/>
    </source>
</evidence>
<dbReference type="FunFam" id="3.40.1770.10:FF:000002">
    <property type="entry name" value="Urocanate hydratase 1"/>
    <property type="match status" value="1"/>
</dbReference>
<name>A0A813RYL4_9BILA</name>
<evidence type="ECO:0000256" key="2">
    <source>
        <dbReference type="ARBA" id="ARBA00004794"/>
    </source>
</evidence>
<evidence type="ECO:0000256" key="4">
    <source>
        <dbReference type="ARBA" id="ARBA00011992"/>
    </source>
</evidence>